<protein>
    <submittedName>
        <fullName evidence="1">Uncharacterized protein</fullName>
    </submittedName>
</protein>
<reference evidence="2" key="1">
    <citation type="journal article" date="2018" name="BMC Genomics">
        <title>Genomic insights into host adaptation between the wheat stripe rust pathogen (Puccinia striiformis f. sp. tritici) and the barley stripe rust pathogen (Puccinia striiformis f. sp. hordei).</title>
        <authorList>
            <person name="Xia C."/>
            <person name="Wang M."/>
            <person name="Yin C."/>
            <person name="Cornejo O.E."/>
            <person name="Hulbert S.H."/>
            <person name="Chen X."/>
        </authorList>
    </citation>
    <scope>NUCLEOTIDE SEQUENCE [LARGE SCALE GENOMIC DNA]</scope>
    <source>
        <strain evidence="2">93-210</strain>
    </source>
</reference>
<gene>
    <name evidence="1" type="ORF">MJO28_008340</name>
</gene>
<evidence type="ECO:0000313" key="1">
    <source>
        <dbReference type="EMBL" id="KAI7949519.1"/>
    </source>
</evidence>
<sequence>MSDNSSPIAPIRMVLPNSPVPPSPALLASPIPGSPLPDIFTQNTFSLPQNGPTIFPSFYNPQGVPGSLGEENVSNLLAGLNIANPDRDSLLFSHAQTIAVMQTQARRSDDSLKKAEDHIRELRLENSNMRSNYQQELFQLRTTIESFNNNTSSRLNRLEEIDSRRDQVVKQHIPPPQHNHIAFSGAVAETHKFIGMMRNIFARSPESFPNDKHKILYVSSYFKSPSGNLGDPCSSYTWWEDVLKRNARIQGLNPADASGLDPFKIDELTSCSEFFKHIKQRFISKTWLQDTWKKIESLRQRNTNISDFNIIFSDLAEILDLNGINACKLYDAAIDQRIVRLGAYRGNYSDVVDFDYKMDRAVELANDSAGMSIVEANSQTKHVTPTRVEYRMVNPLPQNSQNKLPPGVPMDLDSALAEVGFNFQAFREECHRRNLCVRCGKGFDGAHVARRGCPLPEDEYMKKSEVLSLWKEWGGYLKEDNMSERSRWAPSTRQDGFKGKKRESISEAEAARKRGGSSAPVASGSNAIPVGNSINVDSISHEEISYTDAVLLQQLGDDDIYKNM</sequence>
<evidence type="ECO:0000313" key="2">
    <source>
        <dbReference type="Proteomes" id="UP001060170"/>
    </source>
</evidence>
<comment type="caution">
    <text evidence="1">The sequence shown here is derived from an EMBL/GenBank/DDBJ whole genome shotgun (WGS) entry which is preliminary data.</text>
</comment>
<accession>A0ACC0EAX0</accession>
<reference evidence="2" key="2">
    <citation type="journal article" date="2018" name="Mol. Plant Microbe Interact.">
        <title>Genome sequence resources for the wheat stripe rust pathogen (Puccinia striiformis f. sp. tritici) and the barley stripe rust pathogen (Puccinia striiformis f. sp. hordei).</title>
        <authorList>
            <person name="Xia C."/>
            <person name="Wang M."/>
            <person name="Yin C."/>
            <person name="Cornejo O.E."/>
            <person name="Hulbert S.H."/>
            <person name="Chen X."/>
        </authorList>
    </citation>
    <scope>NUCLEOTIDE SEQUENCE [LARGE SCALE GENOMIC DNA]</scope>
    <source>
        <strain evidence="2">93-210</strain>
    </source>
</reference>
<keyword evidence="2" id="KW-1185">Reference proteome</keyword>
<dbReference type="Proteomes" id="UP001060170">
    <property type="component" value="Chromosome 8"/>
</dbReference>
<reference evidence="1 2" key="3">
    <citation type="journal article" date="2022" name="Microbiol. Spectr.">
        <title>Folding features and dynamics of 3D genome architecture in plant fungal pathogens.</title>
        <authorList>
            <person name="Xia C."/>
        </authorList>
    </citation>
    <scope>NUCLEOTIDE SEQUENCE [LARGE SCALE GENOMIC DNA]</scope>
    <source>
        <strain evidence="1 2">93-210</strain>
    </source>
</reference>
<name>A0ACC0EAX0_9BASI</name>
<proteinExistence type="predicted"/>
<dbReference type="EMBL" id="CM045872">
    <property type="protein sequence ID" value="KAI7949519.1"/>
    <property type="molecule type" value="Genomic_DNA"/>
</dbReference>
<organism evidence="1 2">
    <name type="scientific">Puccinia striiformis f. sp. tritici</name>
    <dbReference type="NCBI Taxonomy" id="168172"/>
    <lineage>
        <taxon>Eukaryota</taxon>
        <taxon>Fungi</taxon>
        <taxon>Dikarya</taxon>
        <taxon>Basidiomycota</taxon>
        <taxon>Pucciniomycotina</taxon>
        <taxon>Pucciniomycetes</taxon>
        <taxon>Pucciniales</taxon>
        <taxon>Pucciniaceae</taxon>
        <taxon>Puccinia</taxon>
    </lineage>
</organism>